<dbReference type="EMBL" id="JAKMXF010000066">
    <property type="protein sequence ID" value="KAI6659113.1"/>
    <property type="molecule type" value="Genomic_DNA"/>
</dbReference>
<proteinExistence type="predicted"/>
<protein>
    <submittedName>
        <fullName evidence="1">Uncharacterized protein</fullName>
    </submittedName>
</protein>
<gene>
    <name evidence="1" type="ORF">LOD99_14789</name>
</gene>
<evidence type="ECO:0000313" key="1">
    <source>
        <dbReference type="EMBL" id="KAI6659113.1"/>
    </source>
</evidence>
<comment type="caution">
    <text evidence="1">The sequence shown here is derived from an EMBL/GenBank/DDBJ whole genome shotgun (WGS) entry which is preliminary data.</text>
</comment>
<sequence length="374" mass="44068">MQYRTDSEYCPFDNARDVVKNKFIEFSRLLNNIQNQLYDEIDKLEREWKRDIAKLQKVKHDVDQEISEYSSLYSSKKRLMANIESEIQYNQARKPIIEIHWDRTVKLFEINKHSKIANMTWCIQNSEEICVTSNQTERTMPFYLDLLTNANPSVASSMNYIDTDVTPLCEQAFDFEPGKLKKSRSTNFYSQSQDYERIHQYNTKINTSSPSTGQFTSRRLNKLDRAYTYDNEHQATDNDIDYRIAFDSNEYCRLNMPSSYTAADNIRLSRSAPHSPIMGNSAMNHNYVNMSSIKFCDPRERDILLMENESKDIASSLQHIPCYMRQQTVIKNPKMRTRSDFTESQDGIVNEMVRKFQNKNREPFMKGMAKEEQM</sequence>
<keyword evidence="2" id="KW-1185">Reference proteome</keyword>
<organism evidence="1 2">
    <name type="scientific">Oopsacas minuta</name>
    <dbReference type="NCBI Taxonomy" id="111878"/>
    <lineage>
        <taxon>Eukaryota</taxon>
        <taxon>Metazoa</taxon>
        <taxon>Porifera</taxon>
        <taxon>Hexactinellida</taxon>
        <taxon>Hexasterophora</taxon>
        <taxon>Lyssacinosida</taxon>
        <taxon>Leucopsacidae</taxon>
        <taxon>Oopsacas</taxon>
    </lineage>
</organism>
<reference evidence="1 2" key="1">
    <citation type="journal article" date="2023" name="BMC Biol.">
        <title>The compact genome of the sponge Oopsacas minuta (Hexactinellida) is lacking key metazoan core genes.</title>
        <authorList>
            <person name="Santini S."/>
            <person name="Schenkelaars Q."/>
            <person name="Jourda C."/>
            <person name="Duchesne M."/>
            <person name="Belahbib H."/>
            <person name="Rocher C."/>
            <person name="Selva M."/>
            <person name="Riesgo A."/>
            <person name="Vervoort M."/>
            <person name="Leys S.P."/>
            <person name="Kodjabachian L."/>
            <person name="Le Bivic A."/>
            <person name="Borchiellini C."/>
            <person name="Claverie J.M."/>
            <person name="Renard E."/>
        </authorList>
    </citation>
    <scope>NUCLEOTIDE SEQUENCE [LARGE SCALE GENOMIC DNA]</scope>
    <source>
        <strain evidence="1">SPO-2</strain>
    </source>
</reference>
<dbReference type="AlphaFoldDB" id="A0AAV7KD13"/>
<dbReference type="Proteomes" id="UP001165289">
    <property type="component" value="Unassembled WGS sequence"/>
</dbReference>
<name>A0AAV7KD13_9METZ</name>
<accession>A0AAV7KD13</accession>
<evidence type="ECO:0000313" key="2">
    <source>
        <dbReference type="Proteomes" id="UP001165289"/>
    </source>
</evidence>